<keyword evidence="6" id="KW-0653">Protein transport</keyword>
<feature type="region of interest" description="Disordered" evidence="7">
    <location>
        <begin position="1191"/>
        <end position="1231"/>
    </location>
</feature>
<dbReference type="EMBL" id="BSYO01000023">
    <property type="protein sequence ID" value="GMH21662.1"/>
    <property type="molecule type" value="Genomic_DNA"/>
</dbReference>
<evidence type="ECO:0000313" key="11">
    <source>
        <dbReference type="Proteomes" id="UP001279734"/>
    </source>
</evidence>
<evidence type="ECO:0000256" key="5">
    <source>
        <dbReference type="ARBA" id="ARBA00022892"/>
    </source>
</evidence>
<organism evidence="10 11">
    <name type="scientific">Nepenthes gracilis</name>
    <name type="common">Slender pitcher plant</name>
    <dbReference type="NCBI Taxonomy" id="150966"/>
    <lineage>
        <taxon>Eukaryota</taxon>
        <taxon>Viridiplantae</taxon>
        <taxon>Streptophyta</taxon>
        <taxon>Embryophyta</taxon>
        <taxon>Tracheophyta</taxon>
        <taxon>Spermatophyta</taxon>
        <taxon>Magnoliopsida</taxon>
        <taxon>eudicotyledons</taxon>
        <taxon>Gunneridae</taxon>
        <taxon>Pentapetalae</taxon>
        <taxon>Caryophyllales</taxon>
        <taxon>Nepenthaceae</taxon>
        <taxon>Nepenthes</taxon>
    </lineage>
</organism>
<gene>
    <name evidence="10" type="ORF">Nepgr_023504</name>
</gene>
<reference evidence="10" key="1">
    <citation type="submission" date="2023-05" db="EMBL/GenBank/DDBJ databases">
        <title>Nepenthes gracilis genome sequencing.</title>
        <authorList>
            <person name="Fukushima K."/>
        </authorList>
    </citation>
    <scope>NUCLEOTIDE SEQUENCE</scope>
    <source>
        <strain evidence="10">SING2019-196</strain>
    </source>
</reference>
<dbReference type="GO" id="GO:0070971">
    <property type="term" value="C:endoplasmic reticulum exit site"/>
    <property type="evidence" value="ECO:0007669"/>
    <property type="project" value="TreeGrafter"/>
</dbReference>
<evidence type="ECO:0000256" key="3">
    <source>
        <dbReference type="ARBA" id="ARBA00022448"/>
    </source>
</evidence>
<feature type="region of interest" description="Disordered" evidence="7">
    <location>
        <begin position="1090"/>
        <end position="1113"/>
    </location>
</feature>
<proteinExistence type="inferred from homology"/>
<protein>
    <recommendedName>
        <fullName evidence="6">Protein transport protein sec16</fullName>
    </recommendedName>
</protein>
<dbReference type="Pfam" id="PF12932">
    <property type="entry name" value="Sec16"/>
    <property type="match status" value="1"/>
</dbReference>
<evidence type="ECO:0000256" key="7">
    <source>
        <dbReference type="SAM" id="MobiDB-lite"/>
    </source>
</evidence>
<dbReference type="Gene3D" id="1.25.40.1030">
    <property type="match status" value="1"/>
</dbReference>
<feature type="region of interest" description="Disordered" evidence="7">
    <location>
        <begin position="22"/>
        <end position="67"/>
    </location>
</feature>
<evidence type="ECO:0000256" key="1">
    <source>
        <dbReference type="ARBA" id="ARBA00004240"/>
    </source>
</evidence>
<keyword evidence="5 6" id="KW-0931">ER-Golgi transport</keyword>
<name>A0AAD3T416_NEPGR</name>
<dbReference type="PANTHER" id="PTHR13402">
    <property type="entry name" value="RGPR-RELATED"/>
    <property type="match status" value="1"/>
</dbReference>
<dbReference type="GO" id="GO:0012507">
    <property type="term" value="C:ER to Golgi transport vesicle membrane"/>
    <property type="evidence" value="ECO:0007669"/>
    <property type="project" value="TreeGrafter"/>
</dbReference>
<sequence>MAFSPFPVEDQTDGQFFDKLVEGEDEDNGSGVSSVENVESDDAQSFAELRVGKVGPVGDGLDSKSIAEGAPEEKGILEYAVSCSLDGYAQSMRANESGTSESSKSDDSKSIVESGDQATGAVGEFNLKACGNSLNVGTGVKEVQWSAFNSDFLFNGGTGDRSYSEFFDGIGEVANVPFAEVIDSTVVESSNTAGVSSNIADNSSSYRYVQHDETYQKGLSAENTTEMQIPNSSQYWENLYPGWRYDLDTGQWHQLVSSDVIADTEGTYNGSMDSTIERVISKHQSDAYYSQQTAYSVIRGVTEGCTTGNMSYWNQNSMGTVEYPAHVLFDAQYPGWYYDTTAQEWRLLESFTAPGHKLASSDPGQQAPDGSVSKGTCYSEQSYTGRGQCDQVDNYHKHQDRFGKWNDSTNSSHEQNMNQWQPGPLAENEAIRFTGSMQSGNANAPSAHLNDSTDSKEAFVASGTASWYQQLGQGVENNIGLSGFQSFSPAENVLHHHKQHNLDMSHQIEFSDSHLNGPKLLNMSQLPLQNGSPFSCAPSGRRSSDGRPMHALVSFGFGGKLIVMKDHSSFLSTSSHDSAEGVIKVLNLMEVVMPPSDGSNLGLGSRSYFHTLFQQFPGPLVSGNVGSKELNTWIDHEVAKSATLDGDYRRAKVLEMLLSLLKVACGYYGKLRSPIGTDHVLKESDCPESALAKLFATAKRNDTQFTEPSSCTWCLKNLPSEGQIQATALEVQKLLVSGRRIEALQCAQEGQLWGPAIVIAAQLGDQFYGDTVKQMALYQLIEGCPLRTLCLLIAGRPADVFSNYTTGITQSIASDVSQPAQIGANHVLDEWEENLAIITSNRTKGDELVITHLGDCLWKENGEVAAAHICYLVAEATIEPYSDSARLCLIGADHWKYPRTYARPDAIQRTEVYEHAKVLGNSQFILLPFQPYKLIYAYMLAEVGKLSDSLKYCQAILKSLKTVRAPEVEAWKQLVLSLEDRIKMHQQGGYAANLAPAKLVGKLLNLFDSTAHRVVGGLPPSAPSISHSNGQHSEHDHQLRGARVSTSQSTMAMSSLVPSESCEPINEWIGVGSRKSLHNRSISEPDISRIPKKVDSTGTSHSSDYQYSTSVSGGSSRFGRFGSQLFQKTIGLVLRPHPERQAKLGERNKFYYDENLKRWIEEGAERPAEEPALAPPPTAATFTSGIQDQIVNDGSRNDSLLDNGELDFKSPNYTEKSLGIPPIPPSSNQFSTRGRIGVRARYVDTFNKGGAIPGNLFQSLSAPPAAKAAGGSAKFFIPAPLPSQDYTSQAADTTQETVAGGENLIVAGKGNSSSPPQLPTSAPIIMQRNPSMDNMVNGRRSMISNGDGSIPPRSRRTASWSEGISLGVSADFANVAEMKSFEAALHFPMPTAEHSATQLLENNITGRDDLQEVEL</sequence>
<feature type="region of interest" description="Disordered" evidence="7">
    <location>
        <begin position="93"/>
        <end position="115"/>
    </location>
</feature>
<dbReference type="GO" id="GO:0070973">
    <property type="term" value="P:protein localization to endoplasmic reticulum exit site"/>
    <property type="evidence" value="ECO:0007669"/>
    <property type="project" value="TreeGrafter"/>
</dbReference>
<dbReference type="GO" id="GO:0007030">
    <property type="term" value="P:Golgi organization"/>
    <property type="evidence" value="ECO:0007669"/>
    <property type="project" value="TreeGrafter"/>
</dbReference>
<dbReference type="GO" id="GO:0016192">
    <property type="term" value="P:vesicle-mediated transport"/>
    <property type="evidence" value="ECO:0007669"/>
    <property type="project" value="UniProtKB-KW"/>
</dbReference>
<feature type="domain" description="Sec16 central conserved" evidence="9">
    <location>
        <begin position="550"/>
        <end position="669"/>
    </location>
</feature>
<feature type="domain" description="Sec16 Sec23-binding" evidence="8">
    <location>
        <begin position="731"/>
        <end position="989"/>
    </location>
</feature>
<evidence type="ECO:0000256" key="6">
    <source>
        <dbReference type="RuleBase" id="RU364101"/>
    </source>
</evidence>
<evidence type="ECO:0000259" key="9">
    <source>
        <dbReference type="Pfam" id="PF12932"/>
    </source>
</evidence>
<dbReference type="CDD" id="cd09233">
    <property type="entry name" value="ACE1-Sec16-like"/>
    <property type="match status" value="1"/>
</dbReference>
<keyword evidence="6" id="KW-0472">Membrane</keyword>
<keyword evidence="6" id="KW-0333">Golgi apparatus</keyword>
<feature type="region of interest" description="Disordered" evidence="7">
    <location>
        <begin position="355"/>
        <end position="377"/>
    </location>
</feature>
<accession>A0AAD3T416</accession>
<evidence type="ECO:0000259" key="8">
    <source>
        <dbReference type="Pfam" id="PF12931"/>
    </source>
</evidence>
<dbReference type="PANTHER" id="PTHR13402:SF6">
    <property type="entry name" value="SECRETORY 16, ISOFORM I"/>
    <property type="match status" value="1"/>
</dbReference>
<dbReference type="InterPro" id="IPR024340">
    <property type="entry name" value="Sec16_CCD"/>
</dbReference>
<comment type="caution">
    <text evidence="10">The sequence shown here is derived from an EMBL/GenBank/DDBJ whole genome shotgun (WGS) entry which is preliminary data.</text>
</comment>
<feature type="compositionally biased region" description="Polar residues" evidence="7">
    <location>
        <begin position="1191"/>
        <end position="1200"/>
    </location>
</feature>
<feature type="compositionally biased region" description="Polar residues" evidence="7">
    <location>
        <begin position="406"/>
        <end position="421"/>
    </location>
</feature>
<evidence type="ECO:0000256" key="4">
    <source>
        <dbReference type="ARBA" id="ARBA00022824"/>
    </source>
</evidence>
<comment type="similarity">
    <text evidence="2 6">Belongs to the SEC16 family.</text>
</comment>
<keyword evidence="4 6" id="KW-0256">Endoplasmic reticulum</keyword>
<keyword evidence="3 6" id="KW-0813">Transport</keyword>
<dbReference type="Proteomes" id="UP001279734">
    <property type="component" value="Unassembled WGS sequence"/>
</dbReference>
<keyword evidence="11" id="KW-1185">Reference proteome</keyword>
<feature type="compositionally biased region" description="Polar residues" evidence="7">
    <location>
        <begin position="1096"/>
        <end position="1111"/>
    </location>
</feature>
<dbReference type="GO" id="GO:0015031">
    <property type="term" value="P:protein transport"/>
    <property type="evidence" value="ECO:0007669"/>
    <property type="project" value="UniProtKB-KW"/>
</dbReference>
<evidence type="ECO:0000256" key="2">
    <source>
        <dbReference type="ARBA" id="ARBA00005927"/>
    </source>
</evidence>
<dbReference type="InterPro" id="IPR024298">
    <property type="entry name" value="Sec16_Sec23-bd"/>
</dbReference>
<comment type="subcellular location">
    <subcellularLocation>
        <location evidence="1">Endoplasmic reticulum</location>
    </subcellularLocation>
    <subcellularLocation>
        <location evidence="6">Golgi apparatus membrane</location>
    </subcellularLocation>
</comment>
<dbReference type="Pfam" id="PF12931">
    <property type="entry name" value="TPR_Sec16"/>
    <property type="match status" value="1"/>
</dbReference>
<evidence type="ECO:0000313" key="10">
    <source>
        <dbReference type="EMBL" id="GMH21662.1"/>
    </source>
</evidence>
<dbReference type="GO" id="GO:0000139">
    <property type="term" value="C:Golgi membrane"/>
    <property type="evidence" value="ECO:0007669"/>
    <property type="project" value="UniProtKB-SubCell"/>
</dbReference>
<feature type="region of interest" description="Disordered" evidence="7">
    <location>
        <begin position="400"/>
        <end position="422"/>
    </location>
</feature>